<keyword evidence="3" id="KW-1003">Cell membrane</keyword>
<comment type="subcellular location">
    <subcellularLocation>
        <location evidence="1 7">Cell membrane</location>
        <topology evidence="1 7">Multi-pass membrane protein</topology>
    </subcellularLocation>
</comment>
<dbReference type="PROSITE" id="PS50928">
    <property type="entry name" value="ABC_TM1"/>
    <property type="match status" value="1"/>
</dbReference>
<dbReference type="InterPro" id="IPR035906">
    <property type="entry name" value="MetI-like_sf"/>
</dbReference>
<dbReference type="EMBL" id="FMCT01000024">
    <property type="protein sequence ID" value="SCF49844.1"/>
    <property type="molecule type" value="Genomic_DNA"/>
</dbReference>
<evidence type="ECO:0000256" key="5">
    <source>
        <dbReference type="ARBA" id="ARBA00022989"/>
    </source>
</evidence>
<comment type="similarity">
    <text evidence="7">Belongs to the binding-protein-dependent transport system permease family.</text>
</comment>
<dbReference type="SUPFAM" id="SSF161098">
    <property type="entry name" value="MetI-like"/>
    <property type="match status" value="1"/>
</dbReference>
<keyword evidence="2 7" id="KW-0813">Transport</keyword>
<name>A0A1C5AXR9_9ACTN</name>
<keyword evidence="10" id="KW-1185">Reference proteome</keyword>
<feature type="transmembrane region" description="Helical" evidence="7">
    <location>
        <begin position="117"/>
        <end position="143"/>
    </location>
</feature>
<dbReference type="STRING" id="47853.TK50_10785"/>
<evidence type="ECO:0000256" key="4">
    <source>
        <dbReference type="ARBA" id="ARBA00022692"/>
    </source>
</evidence>
<feature type="transmembrane region" description="Helical" evidence="7">
    <location>
        <begin position="25"/>
        <end position="47"/>
    </location>
</feature>
<evidence type="ECO:0000256" key="3">
    <source>
        <dbReference type="ARBA" id="ARBA00022475"/>
    </source>
</evidence>
<proteinExistence type="inferred from homology"/>
<evidence type="ECO:0000256" key="2">
    <source>
        <dbReference type="ARBA" id="ARBA00022448"/>
    </source>
</evidence>
<dbReference type="GO" id="GO:0005886">
    <property type="term" value="C:plasma membrane"/>
    <property type="evidence" value="ECO:0007669"/>
    <property type="project" value="UniProtKB-SubCell"/>
</dbReference>
<evidence type="ECO:0000313" key="9">
    <source>
        <dbReference type="EMBL" id="SCF49844.1"/>
    </source>
</evidence>
<evidence type="ECO:0000313" key="10">
    <source>
        <dbReference type="Proteomes" id="UP000183585"/>
    </source>
</evidence>
<evidence type="ECO:0000259" key="8">
    <source>
        <dbReference type="PROSITE" id="PS50928"/>
    </source>
</evidence>
<feature type="transmembrane region" description="Helical" evidence="7">
    <location>
        <begin position="215"/>
        <end position="232"/>
    </location>
</feature>
<keyword evidence="4 7" id="KW-0812">Transmembrane</keyword>
<feature type="transmembrane region" description="Helical" evidence="7">
    <location>
        <begin position="163"/>
        <end position="182"/>
    </location>
</feature>
<feature type="domain" description="ABC transmembrane type-1" evidence="8">
    <location>
        <begin position="85"/>
        <end position="286"/>
    </location>
</feature>
<keyword evidence="5 7" id="KW-1133">Transmembrane helix</keyword>
<dbReference type="AlphaFoldDB" id="A0A1C5AXR9"/>
<protein>
    <submittedName>
        <fullName evidence="9">Carbohydrate ABC transporter membrane protein 2, CUT1 family</fullName>
    </submittedName>
</protein>
<feature type="transmembrane region" description="Helical" evidence="7">
    <location>
        <begin position="267"/>
        <end position="286"/>
    </location>
</feature>
<keyword evidence="6 7" id="KW-0472">Membrane</keyword>
<organism evidence="9 10">
    <name type="scientific">Micromonospora carbonacea</name>
    <dbReference type="NCBI Taxonomy" id="47853"/>
    <lineage>
        <taxon>Bacteria</taxon>
        <taxon>Bacillati</taxon>
        <taxon>Actinomycetota</taxon>
        <taxon>Actinomycetes</taxon>
        <taxon>Micromonosporales</taxon>
        <taxon>Micromonosporaceae</taxon>
        <taxon>Micromonospora</taxon>
    </lineage>
</organism>
<dbReference type="CDD" id="cd06261">
    <property type="entry name" value="TM_PBP2"/>
    <property type="match status" value="1"/>
</dbReference>
<accession>A0A1C5AXR9</accession>
<dbReference type="Pfam" id="PF00528">
    <property type="entry name" value="BPD_transp_1"/>
    <property type="match status" value="1"/>
</dbReference>
<evidence type="ECO:0000256" key="1">
    <source>
        <dbReference type="ARBA" id="ARBA00004651"/>
    </source>
</evidence>
<evidence type="ECO:0000256" key="6">
    <source>
        <dbReference type="ARBA" id="ARBA00023136"/>
    </source>
</evidence>
<dbReference type="Gene3D" id="1.10.3720.10">
    <property type="entry name" value="MetI-like"/>
    <property type="match status" value="1"/>
</dbReference>
<dbReference type="RefSeq" id="WP_074479174.1">
    <property type="nucleotide sequence ID" value="NZ_CBDRIN010000018.1"/>
</dbReference>
<feature type="transmembrane region" description="Helical" evidence="7">
    <location>
        <begin position="89"/>
        <end position="110"/>
    </location>
</feature>
<dbReference type="InterPro" id="IPR000515">
    <property type="entry name" value="MetI-like"/>
</dbReference>
<dbReference type="Proteomes" id="UP000183585">
    <property type="component" value="Unassembled WGS sequence"/>
</dbReference>
<evidence type="ECO:0000256" key="7">
    <source>
        <dbReference type="RuleBase" id="RU363032"/>
    </source>
</evidence>
<dbReference type="GO" id="GO:0055085">
    <property type="term" value="P:transmembrane transport"/>
    <property type="evidence" value="ECO:0007669"/>
    <property type="project" value="InterPro"/>
</dbReference>
<dbReference type="PANTHER" id="PTHR43744">
    <property type="entry name" value="ABC TRANSPORTER PERMEASE PROTEIN MG189-RELATED-RELATED"/>
    <property type="match status" value="1"/>
</dbReference>
<reference evidence="10" key="1">
    <citation type="submission" date="2016-06" db="EMBL/GenBank/DDBJ databases">
        <authorList>
            <person name="Varghese N."/>
            <person name="Submissions Spin"/>
        </authorList>
    </citation>
    <scope>NUCLEOTIDE SEQUENCE [LARGE SCALE GENOMIC DNA]</scope>
    <source>
        <strain evidence="10">DSM 43168</strain>
    </source>
</reference>
<sequence length="301" mass="33453">MTAAAPTREPAAAASGRRPLRPARVVLHLFLGAVAVGWLFPILWAVLTSLRSYEYTAANGYVSLGGWTLDNYVTAWRTAEFGKHFLNSVYITVPAVLLTLFLASCVAFVIARFSWKLNIVLLGLFTAANLLPQQALLIPLFRLFTEVPLPPFMSDSELLYDSYWGLILVNVAFQCGFCVFVLSNYMKALPHELYEAAMVDGASVWRQYWQVTMPLCRPALAALATLEVTWIYNEFFWATVLMRTGDKFPVTSSLNNLRGEFFTDNNLVSAGSVLVAIPTLVIFFLLQKQFVRGLTLGASKG</sequence>
<gene>
    <name evidence="9" type="ORF">GA0070563_12449</name>
</gene>